<accession>A0A8J4CJE8</accession>
<dbReference type="AlphaFoldDB" id="A0A8J4CJE8"/>
<keyword evidence="4" id="KW-1185">Reference proteome</keyword>
<organism evidence="2 4">
    <name type="scientific">Volvox reticuliferus</name>
    <dbReference type="NCBI Taxonomy" id="1737510"/>
    <lineage>
        <taxon>Eukaryota</taxon>
        <taxon>Viridiplantae</taxon>
        <taxon>Chlorophyta</taxon>
        <taxon>core chlorophytes</taxon>
        <taxon>Chlorophyceae</taxon>
        <taxon>CS clade</taxon>
        <taxon>Chlamydomonadales</taxon>
        <taxon>Volvocaceae</taxon>
        <taxon>Volvox</taxon>
    </lineage>
</organism>
<evidence type="ECO:0000313" key="4">
    <source>
        <dbReference type="Proteomes" id="UP000747110"/>
    </source>
</evidence>
<evidence type="ECO:0000256" key="1">
    <source>
        <dbReference type="SAM" id="MobiDB-lite"/>
    </source>
</evidence>
<feature type="region of interest" description="Disordered" evidence="1">
    <location>
        <begin position="103"/>
        <end position="125"/>
    </location>
</feature>
<sequence>MDVLLGLRVRVPASEWGLQEGAFWGIIVQLGIDTTGSSCVGIQFDGRDLFHWPTDMVLEWLADSMLMFKRPRLGAPDKTVLRPTASQRELTPPMGVETVSHHANEHDQGNSWKGIPPDGSRSSPPAVLHRIHTSNMCNVMAEAERGRDCSGTVEARGVGWGAANDGVRGGRTPRATAQESLRTCSRSASSNSSGAICAADRGLTAGASSSSLQGPASMDLSADRLGVASAGAADRISGGGAIPGSARGDAACGARGPAVVGVARMKQRKEHPAVRLELIERLTAQRSTSSSNGVPWATANKDIQAPRAAEQSGEERDIIERSDLAASAAVERCWMPPRFAPSTLAERSTPQLPQVEPPSAQPPNPLDQPRQLSMKPERRSVGGGTKASLARIATLPKNGLSALAAGFPLGYHMY</sequence>
<feature type="region of interest" description="Disordered" evidence="1">
    <location>
        <begin position="285"/>
        <end position="317"/>
    </location>
</feature>
<evidence type="ECO:0000313" key="3">
    <source>
        <dbReference type="EMBL" id="GIM08400.1"/>
    </source>
</evidence>
<dbReference type="Proteomes" id="UP000722791">
    <property type="component" value="Unassembled WGS sequence"/>
</dbReference>
<dbReference type="EMBL" id="BNCP01000016">
    <property type="protein sequence ID" value="GIL79792.1"/>
    <property type="molecule type" value="Genomic_DNA"/>
</dbReference>
<name>A0A8J4CJE8_9CHLO</name>
<gene>
    <name evidence="2" type="ORF">Vretifemale_9082</name>
    <name evidence="3" type="ORF">Vretimale_12415</name>
</gene>
<comment type="caution">
    <text evidence="2">The sequence shown here is derived from an EMBL/GenBank/DDBJ whole genome shotgun (WGS) entry which is preliminary data.</text>
</comment>
<protein>
    <submittedName>
        <fullName evidence="2">Uncharacterized protein</fullName>
    </submittedName>
</protein>
<feature type="region of interest" description="Disordered" evidence="1">
    <location>
        <begin position="341"/>
        <end position="386"/>
    </location>
</feature>
<reference evidence="2" key="1">
    <citation type="journal article" date="2021" name="Proc. Natl. Acad. Sci. U.S.A.">
        <title>Three genomes in the algal genus Volvox reveal the fate of a haploid sex-determining region after a transition to homothallism.</title>
        <authorList>
            <person name="Yamamoto K."/>
            <person name="Hamaji T."/>
            <person name="Kawai-Toyooka H."/>
            <person name="Matsuzaki R."/>
            <person name="Takahashi F."/>
            <person name="Nishimura Y."/>
            <person name="Kawachi M."/>
            <person name="Noguchi H."/>
            <person name="Minakuchi Y."/>
            <person name="Umen J.G."/>
            <person name="Toyoda A."/>
            <person name="Nozaki H."/>
        </authorList>
    </citation>
    <scope>NUCLEOTIDE SEQUENCE</scope>
    <source>
        <strain evidence="3">NIES-3785</strain>
        <strain evidence="2">NIES-3786</strain>
    </source>
</reference>
<evidence type="ECO:0000313" key="2">
    <source>
        <dbReference type="EMBL" id="GIL79792.1"/>
    </source>
</evidence>
<dbReference type="Proteomes" id="UP000747110">
    <property type="component" value="Unassembled WGS sequence"/>
</dbReference>
<proteinExistence type="predicted"/>
<dbReference type="OrthoDB" id="10624463at2759"/>
<dbReference type="EMBL" id="BNCQ01000027">
    <property type="protein sequence ID" value="GIM08400.1"/>
    <property type="molecule type" value="Genomic_DNA"/>
</dbReference>
<feature type="compositionally biased region" description="Pro residues" evidence="1">
    <location>
        <begin position="355"/>
        <end position="366"/>
    </location>
</feature>